<reference evidence="1" key="1">
    <citation type="submission" date="2020-11" db="EMBL/GenBank/DDBJ databases">
        <authorList>
            <person name="Tran Van P."/>
        </authorList>
    </citation>
    <scope>NUCLEOTIDE SEQUENCE</scope>
</reference>
<evidence type="ECO:0000313" key="1">
    <source>
        <dbReference type="EMBL" id="CAD7438767.1"/>
    </source>
</evidence>
<gene>
    <name evidence="1" type="ORF">TBIB3V08_LOCUS1353</name>
</gene>
<dbReference type="EMBL" id="OD564523">
    <property type="protein sequence ID" value="CAD7438767.1"/>
    <property type="molecule type" value="Genomic_DNA"/>
</dbReference>
<accession>A0A7R9ERB6</accession>
<sequence length="124" mass="13817">MIGKIKEVKGEKMVEAKRVLTNILRIWPQNGFAMAHYGFVLKVGDNNIEKSVGFLRHGIASREPGTLDGRFFFQLGDALMRLGRGNEALEELHIVSQEASQNIRPIGDNSFDEGITGEDQMNLS</sequence>
<dbReference type="PANTHER" id="PTHR12366:SF29">
    <property type="entry name" value="ASPARTYL BETA-HYDROXYLASE, ISOFORM L"/>
    <property type="match status" value="1"/>
</dbReference>
<dbReference type="GO" id="GO:0062101">
    <property type="term" value="F:peptidyl-aspartic acid 3-dioxygenase activity"/>
    <property type="evidence" value="ECO:0007669"/>
    <property type="project" value="InterPro"/>
</dbReference>
<protein>
    <recommendedName>
        <fullName evidence="2">Tetratricopeptide repeat protein</fullName>
    </recommendedName>
</protein>
<dbReference type="GO" id="GO:0005783">
    <property type="term" value="C:endoplasmic reticulum"/>
    <property type="evidence" value="ECO:0007669"/>
    <property type="project" value="TreeGrafter"/>
</dbReference>
<organism evidence="1">
    <name type="scientific">Timema bartmani</name>
    <dbReference type="NCBI Taxonomy" id="61472"/>
    <lineage>
        <taxon>Eukaryota</taxon>
        <taxon>Metazoa</taxon>
        <taxon>Ecdysozoa</taxon>
        <taxon>Arthropoda</taxon>
        <taxon>Hexapoda</taxon>
        <taxon>Insecta</taxon>
        <taxon>Pterygota</taxon>
        <taxon>Neoptera</taxon>
        <taxon>Polyneoptera</taxon>
        <taxon>Phasmatodea</taxon>
        <taxon>Timematodea</taxon>
        <taxon>Timematoidea</taxon>
        <taxon>Timematidae</taxon>
        <taxon>Timema</taxon>
    </lineage>
</organism>
<evidence type="ECO:0008006" key="2">
    <source>
        <dbReference type="Google" id="ProtNLM"/>
    </source>
</evidence>
<proteinExistence type="predicted"/>
<dbReference type="InterPro" id="IPR039038">
    <property type="entry name" value="ASPH"/>
</dbReference>
<dbReference type="AlphaFoldDB" id="A0A7R9ERB6"/>
<dbReference type="PANTHER" id="PTHR12366">
    <property type="entry name" value="ASPARTYL/ASPARAGINYL BETA-HYDROXYLASE"/>
    <property type="match status" value="1"/>
</dbReference>
<name>A0A7R9ERB6_9NEOP</name>